<dbReference type="Pfam" id="PF03502">
    <property type="entry name" value="Channel_Tsx"/>
    <property type="match status" value="1"/>
</dbReference>
<proteinExistence type="inferred from homology"/>
<feature type="compositionally biased region" description="Basic and acidic residues" evidence="2">
    <location>
        <begin position="46"/>
        <end position="55"/>
    </location>
</feature>
<name>I3V0G0_PSEPU</name>
<protein>
    <recommendedName>
        <fullName evidence="5">Nucleoside-binding outer membrane protein-like protein</fullName>
    </recommendedName>
</protein>
<dbReference type="HOGENOM" id="CLU_072571_0_0_6"/>
<dbReference type="InterPro" id="IPR036777">
    <property type="entry name" value="Channel_Tsx-like_sf"/>
</dbReference>
<dbReference type="EMBL" id="CP003588">
    <property type="protein sequence ID" value="AFK71231.1"/>
    <property type="molecule type" value="Genomic_DNA"/>
</dbReference>
<dbReference type="Gene3D" id="2.40.230.20">
    <property type="entry name" value="Nucleoside-specific channel-forming protein, Tsx-like"/>
    <property type="match status" value="1"/>
</dbReference>
<evidence type="ECO:0000313" key="4">
    <source>
        <dbReference type="Proteomes" id="UP000005268"/>
    </source>
</evidence>
<dbReference type="AlphaFoldDB" id="I3V0G0"/>
<comment type="similarity">
    <text evidence="1">Belongs to the nucleoside-specific channel-forming outer membrane porin (Tsx) (TC 1.B.10) family.</text>
</comment>
<dbReference type="PATRIC" id="fig|231023.4.peg.3971"/>
<organism evidence="3 4">
    <name type="scientific">Pseudomonas putida ND6</name>
    <dbReference type="NCBI Taxonomy" id="231023"/>
    <lineage>
        <taxon>Bacteria</taxon>
        <taxon>Pseudomonadati</taxon>
        <taxon>Pseudomonadota</taxon>
        <taxon>Gammaproteobacteria</taxon>
        <taxon>Pseudomonadales</taxon>
        <taxon>Pseudomonadaceae</taxon>
        <taxon>Pseudomonas</taxon>
    </lineage>
</organism>
<evidence type="ECO:0000256" key="1">
    <source>
        <dbReference type="ARBA" id="ARBA00008728"/>
    </source>
</evidence>
<gene>
    <name evidence="3" type="ORF">YSA_08248</name>
</gene>
<dbReference type="SUPFAM" id="SSF111364">
    <property type="entry name" value="Tsx-like channel"/>
    <property type="match status" value="1"/>
</dbReference>
<sequence>MNTGGWPTCCQPERPFSSVQNEVEQEGFANPEKLARPLPNSCGLSKKADSKDKKAPATSADNRSIKGATLAMRTINSLILAGGLLACGTTFGGDLLQWQNNSLTYLWGKNFKVNPAIQQTVTFEHADGWKYGDNFIFVDKIFYQGQKDAGNGPNTYYGEISPRLSFGKIFDQKIEFGPVKDVLLAMTYEFGEGDTESYLIGPGFDLAIPGFDYFQLNFYNRTTDGSRAGDNVWQITPVWSYTIPVGDSDVLIDGFMDWVVDNDENRRGTYQANLHFNPQIKYDLGKALHLGEKQLYVGVEYDYWKNKYGIKDSDAFTTDQNTMSFLVKVHF</sequence>
<evidence type="ECO:0008006" key="5">
    <source>
        <dbReference type="Google" id="ProtNLM"/>
    </source>
</evidence>
<accession>I3V0G0</accession>
<feature type="region of interest" description="Disordered" evidence="2">
    <location>
        <begin position="1"/>
        <end position="61"/>
    </location>
</feature>
<dbReference type="InterPro" id="IPR018013">
    <property type="entry name" value="Channel_Tsx-like"/>
</dbReference>
<evidence type="ECO:0000256" key="2">
    <source>
        <dbReference type="SAM" id="MobiDB-lite"/>
    </source>
</evidence>
<dbReference type="GO" id="GO:0009279">
    <property type="term" value="C:cell outer membrane"/>
    <property type="evidence" value="ECO:0007669"/>
    <property type="project" value="InterPro"/>
</dbReference>
<reference evidence="3 4" key="1">
    <citation type="journal article" date="2012" name="J. Bacteriol.">
        <title>Complete Genome Sequence of the Naphthalene-Degrading Pseudomonas putida Strain ND6.</title>
        <authorList>
            <person name="Li S."/>
            <person name="Zhao H."/>
            <person name="Li Y."/>
            <person name="Niu S."/>
            <person name="Cai B."/>
        </authorList>
    </citation>
    <scope>NUCLEOTIDE SEQUENCE [LARGE SCALE GENOMIC DNA]</scope>
    <source>
        <strain evidence="3 4">ND6</strain>
    </source>
</reference>
<dbReference type="KEGG" id="ppi:YSA_08248"/>
<dbReference type="Proteomes" id="UP000005268">
    <property type="component" value="Chromosome"/>
</dbReference>
<evidence type="ECO:0000313" key="3">
    <source>
        <dbReference type="EMBL" id="AFK71231.1"/>
    </source>
</evidence>